<protein>
    <submittedName>
        <fullName evidence="2">NAD(P)/FAD-dependent oxidoreductase</fullName>
    </submittedName>
</protein>
<dbReference type="InterPro" id="IPR049516">
    <property type="entry name" value="FAD-depend_C"/>
</dbReference>
<dbReference type="PANTHER" id="PTHR42842">
    <property type="entry name" value="FAD/NAD(P)-BINDING OXIDOREDUCTASE"/>
    <property type="match status" value="1"/>
</dbReference>
<keyword evidence="3" id="KW-1185">Reference proteome</keyword>
<accession>A0A6I0FCJ5</accession>
<dbReference type="SUPFAM" id="SSF51905">
    <property type="entry name" value="FAD/NAD(P)-binding domain"/>
    <property type="match status" value="1"/>
</dbReference>
<dbReference type="Proteomes" id="UP000432715">
    <property type="component" value="Unassembled WGS sequence"/>
</dbReference>
<feature type="domain" description="FAD-dependent protein C-terminal" evidence="1">
    <location>
        <begin position="281"/>
        <end position="477"/>
    </location>
</feature>
<name>A0A6I0FCJ5_9FIRM</name>
<dbReference type="PANTHER" id="PTHR42842:SF3">
    <property type="entry name" value="FAD_NAD(P)-BINDING OXIDOREDUCTASE FAMILY PROTEIN"/>
    <property type="match status" value="1"/>
</dbReference>
<gene>
    <name evidence="2" type="ORF">F8154_13095</name>
</gene>
<organism evidence="2 3">
    <name type="scientific">Alkaliphilus pronyensis</name>
    <dbReference type="NCBI Taxonomy" id="1482732"/>
    <lineage>
        <taxon>Bacteria</taxon>
        <taxon>Bacillati</taxon>
        <taxon>Bacillota</taxon>
        <taxon>Clostridia</taxon>
        <taxon>Peptostreptococcales</taxon>
        <taxon>Natronincolaceae</taxon>
        <taxon>Alkaliphilus</taxon>
    </lineage>
</organism>
<dbReference type="Pfam" id="PF21688">
    <property type="entry name" value="FAD-depend_C"/>
    <property type="match status" value="1"/>
</dbReference>
<reference evidence="2 3" key="1">
    <citation type="submission" date="2019-10" db="EMBL/GenBank/DDBJ databases">
        <title>Alkaliphilus serpentinus sp. nov. and Alkaliphilus pronyensis sp. nov., two novel anaerobic alkaliphilic species isolated from the serpentinized-hosted hydrothermal field of the Prony Bay (New Caledonia).</title>
        <authorList>
            <person name="Postec A."/>
        </authorList>
    </citation>
    <scope>NUCLEOTIDE SEQUENCE [LARGE SCALE GENOMIC DNA]</scope>
    <source>
        <strain evidence="2 3">LacV</strain>
    </source>
</reference>
<dbReference type="EMBL" id="WBZC01000059">
    <property type="protein sequence ID" value="KAB3531263.1"/>
    <property type="molecule type" value="Genomic_DNA"/>
</dbReference>
<evidence type="ECO:0000313" key="3">
    <source>
        <dbReference type="Proteomes" id="UP000432715"/>
    </source>
</evidence>
<dbReference type="AlphaFoldDB" id="A0A6I0FCJ5"/>
<evidence type="ECO:0000313" key="2">
    <source>
        <dbReference type="EMBL" id="KAB3531263.1"/>
    </source>
</evidence>
<dbReference type="OrthoDB" id="9772594at2"/>
<comment type="caution">
    <text evidence="2">The sequence shown here is derived from an EMBL/GenBank/DDBJ whole genome shotgun (WGS) entry which is preliminary data.</text>
</comment>
<evidence type="ECO:0000259" key="1">
    <source>
        <dbReference type="Pfam" id="PF21688"/>
    </source>
</evidence>
<dbReference type="InterPro" id="IPR028348">
    <property type="entry name" value="FAD-binding_protein"/>
</dbReference>
<dbReference type="Gene3D" id="3.30.70.2700">
    <property type="match status" value="1"/>
</dbReference>
<sequence length="533" mass="58747">MIRVSEIKISIDADEDKLKHEILKKLRIKDKDLIEYFIYKKSIDARKKDKIYFVYIVDVKLKDEKAFLERYKGNNVAITPNMEYESVQIGSQLLKEPPVVIGTGPAGLFAALILAEMGFAPIMFERGKKVDERSKDVNGFWGNGKLNPESNVQFGEGGAGTFSDGKLTTQIKDLRCRKVLWELISAGAPEEILYNYKPHVGTDKLREIVKNIREKITALGGEVHFNSRVTDLIIDNGKLAGVLVNDNIKVNTDLVILAVGHSARDTFHMLNDNGVEIHQKPFSVGVRIEHPQGLINKSQYGAFATHPKLGAADYKLSYHCENGRTAYTFCMCPGGEVVAAASEEGKLVTNGMSYYSRDKENANSALLVGVNPEDFNDTHPLAGVYLQQSLEEKAFVLGGRNYNAPVQLVGDFLKDTPTKELGDVKASYRPGVTPTDLRECLPDYIITAMKEAILGLDNKLKGFALHDAIMTAVETRSSSPVRIVRDKNYEGNIKGLYPTGEGAGYAGGIISAAVDGIKVAEAVVKKYKPLNKK</sequence>
<dbReference type="InterPro" id="IPR036188">
    <property type="entry name" value="FAD/NAD-bd_sf"/>
</dbReference>
<dbReference type="PIRSF" id="PIRSF038984">
    <property type="entry name" value="FAD_binding_protein"/>
    <property type="match status" value="1"/>
</dbReference>
<dbReference type="RefSeq" id="WP_151862069.1">
    <property type="nucleotide sequence ID" value="NZ_WBZC01000059.1"/>
</dbReference>
<dbReference type="Gene3D" id="3.50.50.60">
    <property type="entry name" value="FAD/NAD(P)-binding domain"/>
    <property type="match status" value="2"/>
</dbReference>
<proteinExistence type="predicted"/>